<dbReference type="InterPro" id="IPR001920">
    <property type="entry name" value="Asp/Glu_race"/>
</dbReference>
<evidence type="ECO:0000256" key="1">
    <source>
        <dbReference type="ARBA" id="ARBA00007847"/>
    </source>
</evidence>
<dbReference type="EMBL" id="JAOTJC010000002">
    <property type="protein sequence ID" value="MCU7553165.1"/>
    <property type="molecule type" value="Genomic_DNA"/>
</dbReference>
<dbReference type="EC" id="5.1.1.-" evidence="3"/>
<dbReference type="PANTHER" id="PTHR21198">
    <property type="entry name" value="GLUTAMATE RACEMASE"/>
    <property type="match status" value="1"/>
</dbReference>
<dbReference type="GO" id="GO:0016853">
    <property type="term" value="F:isomerase activity"/>
    <property type="evidence" value="ECO:0007669"/>
    <property type="project" value="UniProtKB-KW"/>
</dbReference>
<protein>
    <submittedName>
        <fullName evidence="3">Amino acid racemase</fullName>
        <ecNumber evidence="3">5.1.1.-</ecNumber>
    </submittedName>
</protein>
<evidence type="ECO:0000256" key="2">
    <source>
        <dbReference type="ARBA" id="ARBA00023235"/>
    </source>
</evidence>
<evidence type="ECO:0000313" key="4">
    <source>
        <dbReference type="Proteomes" id="UP001209257"/>
    </source>
</evidence>
<dbReference type="InterPro" id="IPR015942">
    <property type="entry name" value="Asp/Glu/hydantoin_racemase"/>
</dbReference>
<comment type="similarity">
    <text evidence="1">Belongs to the aspartate/glutamate racemases family.</text>
</comment>
<dbReference type="SUPFAM" id="SSF53681">
    <property type="entry name" value="Aspartate/glutamate racemase"/>
    <property type="match status" value="1"/>
</dbReference>
<gene>
    <name evidence="3" type="ORF">OCL06_00980</name>
</gene>
<dbReference type="Pfam" id="PF01177">
    <property type="entry name" value="Asp_Glu_race"/>
    <property type="match status" value="1"/>
</dbReference>
<dbReference type="Gene3D" id="3.40.50.1860">
    <property type="match status" value="2"/>
</dbReference>
<dbReference type="PANTHER" id="PTHR21198:SF7">
    <property type="entry name" value="ASPARTATE-GLUTAMATE RACEMASE FAMILY"/>
    <property type="match status" value="1"/>
</dbReference>
<evidence type="ECO:0000313" key="3">
    <source>
        <dbReference type="EMBL" id="MCU7553165.1"/>
    </source>
</evidence>
<dbReference type="RefSeq" id="WP_262991856.1">
    <property type="nucleotide sequence ID" value="NZ_JAOTJC010000002.1"/>
</dbReference>
<dbReference type="NCBIfam" id="TIGR00035">
    <property type="entry name" value="asp_race"/>
    <property type="match status" value="1"/>
</dbReference>
<dbReference type="InterPro" id="IPR004380">
    <property type="entry name" value="Asp_race"/>
</dbReference>
<proteinExistence type="inferred from homology"/>
<keyword evidence="4" id="KW-1185">Reference proteome</keyword>
<sequence>MGQQRRCGIIGGMSWESTLLYYQHINRLIGERLGGLHSADLLIHSVDFEPIAHLQHANDWAALGKQLATSARALQLAGAEGIAIATNTMHYVASDIIDNIDVPLLHIGDAAATACRQQNVKRVGLLDTTAIHAEAIADWKLETHAV</sequence>
<name>A0ABT2VIZ8_9ALTE</name>
<comment type="caution">
    <text evidence="3">The sequence shown here is derived from an EMBL/GenBank/DDBJ whole genome shotgun (WGS) entry which is preliminary data.</text>
</comment>
<accession>A0ABT2VIZ8</accession>
<organism evidence="3 4">
    <name type="scientific">Alteromonas salexigens</name>
    <dbReference type="NCBI Taxonomy" id="2982530"/>
    <lineage>
        <taxon>Bacteria</taxon>
        <taxon>Pseudomonadati</taxon>
        <taxon>Pseudomonadota</taxon>
        <taxon>Gammaproteobacteria</taxon>
        <taxon>Alteromonadales</taxon>
        <taxon>Alteromonadaceae</taxon>
        <taxon>Alteromonas/Salinimonas group</taxon>
        <taxon>Alteromonas</taxon>
    </lineage>
</organism>
<dbReference type="Proteomes" id="UP001209257">
    <property type="component" value="Unassembled WGS sequence"/>
</dbReference>
<reference evidence="4" key="1">
    <citation type="submission" date="2023-07" db="EMBL/GenBank/DDBJ databases">
        <title>Study on multiphase classification of strain Alteromonas salexigens isolated from the Yellow Sea.</title>
        <authorList>
            <person name="Sun L."/>
        </authorList>
    </citation>
    <scope>NUCLEOTIDE SEQUENCE [LARGE SCALE GENOMIC DNA]</scope>
    <source>
        <strain evidence="4">ASW11-19</strain>
    </source>
</reference>
<keyword evidence="2 3" id="KW-0413">Isomerase</keyword>